<sequence length="113" mass="13221">MKNLGIWIFILVLAGCSKQKFKDLEADPEVLNEKQLRESREQVRTFIPNADSSKFRNQVGDCGEVSYKNKDSKYIPYQRFIVLEKNLVLIENQTEQKQFELSWKGACMASWNK</sequence>
<name>A0ABR8W1H6_9GAMM</name>
<dbReference type="EMBL" id="JACSPT010000030">
    <property type="protein sequence ID" value="MBD8010586.1"/>
    <property type="molecule type" value="Genomic_DNA"/>
</dbReference>
<organism evidence="1 2">
    <name type="scientific">Acinetobacter pecorum</name>
    <dbReference type="NCBI Taxonomy" id="2762215"/>
    <lineage>
        <taxon>Bacteria</taxon>
        <taxon>Pseudomonadati</taxon>
        <taxon>Pseudomonadota</taxon>
        <taxon>Gammaproteobacteria</taxon>
        <taxon>Moraxellales</taxon>
        <taxon>Moraxellaceae</taxon>
        <taxon>Acinetobacter</taxon>
    </lineage>
</organism>
<reference evidence="1 2" key="1">
    <citation type="submission" date="2020-08" db="EMBL/GenBank/DDBJ databases">
        <title>A Genomic Blueprint of the Chicken Gut Microbiome.</title>
        <authorList>
            <person name="Gilroy R."/>
            <person name="Ravi A."/>
            <person name="Getino M."/>
            <person name="Pursley I."/>
            <person name="Horton D.L."/>
            <person name="Alikhan N.-F."/>
            <person name="Baker D."/>
            <person name="Gharbi K."/>
            <person name="Hall N."/>
            <person name="Watson M."/>
            <person name="Adriaenssens E.M."/>
            <person name="Foster-Nyarko E."/>
            <person name="Jarju S."/>
            <person name="Secka A."/>
            <person name="Antonio M."/>
            <person name="Oren A."/>
            <person name="Chaudhuri R."/>
            <person name="La Ragione R.M."/>
            <person name="Hildebrand F."/>
            <person name="Pallen M.J."/>
        </authorList>
    </citation>
    <scope>NUCLEOTIDE SEQUENCE [LARGE SCALE GENOMIC DNA]</scope>
    <source>
        <strain evidence="1 2">Sa1BUA6</strain>
    </source>
</reference>
<proteinExistence type="predicted"/>
<evidence type="ECO:0008006" key="3">
    <source>
        <dbReference type="Google" id="ProtNLM"/>
    </source>
</evidence>
<comment type="caution">
    <text evidence="1">The sequence shown here is derived from an EMBL/GenBank/DDBJ whole genome shotgun (WGS) entry which is preliminary data.</text>
</comment>
<evidence type="ECO:0000313" key="1">
    <source>
        <dbReference type="EMBL" id="MBD8010586.1"/>
    </source>
</evidence>
<protein>
    <recommendedName>
        <fullName evidence="3">Lipoprotein</fullName>
    </recommendedName>
</protein>
<gene>
    <name evidence="1" type="ORF">H9629_14775</name>
</gene>
<dbReference type="RefSeq" id="WP_191731395.1">
    <property type="nucleotide sequence ID" value="NZ_JACSPT010000030.1"/>
</dbReference>
<dbReference type="Proteomes" id="UP000621930">
    <property type="component" value="Unassembled WGS sequence"/>
</dbReference>
<accession>A0ABR8W1H6</accession>
<keyword evidence="2" id="KW-1185">Reference proteome</keyword>
<evidence type="ECO:0000313" key="2">
    <source>
        <dbReference type="Proteomes" id="UP000621930"/>
    </source>
</evidence>
<dbReference type="PROSITE" id="PS51257">
    <property type="entry name" value="PROKAR_LIPOPROTEIN"/>
    <property type="match status" value="1"/>
</dbReference>